<dbReference type="AlphaFoldDB" id="A0A5J9THF8"/>
<sequence length="639" mass="68290">MIVKSKGGVHGSSSAKVLSTDKDAPPKSSVAPAMGSSSSSAEADKEVAAAIAAPVSSESKAKIQDKSHNEVLDASVEAQIEDKGMGEGASVICLSSHERSQVRHAYANLGPLSDRSGIQLPHEPQIVTRDIVSPSRGGELFLHSEKFLPFNVTFDSVEAAAGSSLACDEVPANTFVMSAQAAEPSVTAAEMIRLPRVEDELMLQGGDTLYKSLLSSQVKGVISRMKADRDTLRKDLDTLEMKVKEKEEAFALSEKRLAALSSDKEALCKSADDFKLKVASLEKQIEELDSSLAKVNSDNEDLRKKVDAIDQERAALVEANRLRLSSICGQIRNALLSDLLHSLEVGGSDALAKAASDSFSLVATDSTPPPMIEALLKLAGHVDDSFWSRVLSIGQEPQNKDSSDLSLSEFATPKAIPDADPGKRVAPDSSSYISLSEFATPGPSSHLLASREPPIEVFSSPSEIVLSTDSEPLSPVEGGESPVICPPGSLVAVIRFRQPESDAFEGRRGCGKRGSRGRRSRRASSSGRGATRKKRGGRCCRELPADSEGTSSCFDPASHVERMVSSGVVDPIFHKPDSPSSGYAFDEFSIICQMLLELGLIVKQEPDEGCLIKKPHTLRKATLVRKKSAPFANLFVSYT</sequence>
<feature type="non-terminal residue" evidence="3">
    <location>
        <position position="1"/>
    </location>
</feature>
<evidence type="ECO:0000256" key="2">
    <source>
        <dbReference type="SAM" id="MobiDB-lite"/>
    </source>
</evidence>
<evidence type="ECO:0000313" key="4">
    <source>
        <dbReference type="Proteomes" id="UP000324897"/>
    </source>
</evidence>
<dbReference type="Gramene" id="TVU10799">
    <property type="protein sequence ID" value="TVU10799"/>
    <property type="gene ID" value="EJB05_44348"/>
</dbReference>
<feature type="compositionally biased region" description="Basic residues" evidence="2">
    <location>
        <begin position="509"/>
        <end position="522"/>
    </location>
</feature>
<accession>A0A5J9THF8</accession>
<dbReference type="Proteomes" id="UP000324897">
    <property type="component" value="Chromosome 3"/>
</dbReference>
<keyword evidence="4" id="KW-1185">Reference proteome</keyword>
<gene>
    <name evidence="3" type="ORF">EJB05_44348</name>
</gene>
<evidence type="ECO:0000313" key="3">
    <source>
        <dbReference type="EMBL" id="TVU10799.1"/>
    </source>
</evidence>
<feature type="compositionally biased region" description="Low complexity" evidence="2">
    <location>
        <begin position="28"/>
        <end position="41"/>
    </location>
</feature>
<comment type="caution">
    <text evidence="3">The sequence shown here is derived from an EMBL/GenBank/DDBJ whole genome shotgun (WGS) entry which is preliminary data.</text>
</comment>
<reference evidence="3 4" key="1">
    <citation type="journal article" date="2019" name="Sci. Rep.">
        <title>A high-quality genome of Eragrostis curvula grass provides insights into Poaceae evolution and supports new strategies to enhance forage quality.</title>
        <authorList>
            <person name="Carballo J."/>
            <person name="Santos B.A.C.M."/>
            <person name="Zappacosta D."/>
            <person name="Garbus I."/>
            <person name="Selva J.P."/>
            <person name="Gallo C.A."/>
            <person name="Diaz A."/>
            <person name="Albertini E."/>
            <person name="Caccamo M."/>
            <person name="Echenique V."/>
        </authorList>
    </citation>
    <scope>NUCLEOTIDE SEQUENCE [LARGE SCALE GENOMIC DNA]</scope>
    <source>
        <strain evidence="4">cv. Victoria</strain>
        <tissue evidence="3">Leaf</tissue>
    </source>
</reference>
<dbReference type="Gene3D" id="1.10.287.1490">
    <property type="match status" value="1"/>
</dbReference>
<feature type="compositionally biased region" description="Low complexity" evidence="2">
    <location>
        <begin position="1"/>
        <end position="17"/>
    </location>
</feature>
<feature type="region of interest" description="Disordered" evidence="2">
    <location>
        <begin position="503"/>
        <end position="551"/>
    </location>
</feature>
<proteinExistence type="predicted"/>
<organism evidence="3 4">
    <name type="scientific">Eragrostis curvula</name>
    <name type="common">weeping love grass</name>
    <dbReference type="NCBI Taxonomy" id="38414"/>
    <lineage>
        <taxon>Eukaryota</taxon>
        <taxon>Viridiplantae</taxon>
        <taxon>Streptophyta</taxon>
        <taxon>Embryophyta</taxon>
        <taxon>Tracheophyta</taxon>
        <taxon>Spermatophyta</taxon>
        <taxon>Magnoliopsida</taxon>
        <taxon>Liliopsida</taxon>
        <taxon>Poales</taxon>
        <taxon>Poaceae</taxon>
        <taxon>PACMAD clade</taxon>
        <taxon>Chloridoideae</taxon>
        <taxon>Eragrostideae</taxon>
        <taxon>Eragrostidinae</taxon>
        <taxon>Eragrostis</taxon>
    </lineage>
</organism>
<protein>
    <submittedName>
        <fullName evidence="3">Uncharacterized protein</fullName>
    </submittedName>
</protein>
<evidence type="ECO:0000256" key="1">
    <source>
        <dbReference type="SAM" id="Coils"/>
    </source>
</evidence>
<name>A0A5J9THF8_9POAL</name>
<keyword evidence="1" id="KW-0175">Coiled coil</keyword>
<feature type="region of interest" description="Disordered" evidence="2">
    <location>
        <begin position="1"/>
        <end position="47"/>
    </location>
</feature>
<feature type="coiled-coil region" evidence="1">
    <location>
        <begin position="222"/>
        <end position="319"/>
    </location>
</feature>
<dbReference type="EMBL" id="RWGY01000039">
    <property type="protein sequence ID" value="TVU10799.1"/>
    <property type="molecule type" value="Genomic_DNA"/>
</dbReference>